<dbReference type="RefSeq" id="WP_212709471.1">
    <property type="nucleotide sequence ID" value="NZ_BAAAFW010000089.1"/>
</dbReference>
<feature type="transmembrane region" description="Helical" evidence="10">
    <location>
        <begin position="200"/>
        <end position="222"/>
    </location>
</feature>
<evidence type="ECO:0000256" key="6">
    <source>
        <dbReference type="ARBA" id="ARBA00022989"/>
    </source>
</evidence>
<evidence type="ECO:0000256" key="7">
    <source>
        <dbReference type="ARBA" id="ARBA00023136"/>
    </source>
</evidence>
<feature type="transmembrane region" description="Helical" evidence="10">
    <location>
        <begin position="88"/>
        <end position="106"/>
    </location>
</feature>
<dbReference type="PRINTS" id="PR00864">
    <property type="entry name" value="PREPILNPTASE"/>
</dbReference>
<keyword evidence="9" id="KW-0645">Protease</keyword>
<evidence type="ECO:0000256" key="8">
    <source>
        <dbReference type="RuleBase" id="RU003793"/>
    </source>
</evidence>
<dbReference type="PANTHER" id="PTHR30487:SF0">
    <property type="entry name" value="PREPILIN LEADER PEPTIDASE_N-METHYLTRANSFERASE-RELATED"/>
    <property type="match status" value="1"/>
</dbReference>
<feature type="transmembrane region" description="Helical" evidence="10">
    <location>
        <begin position="163"/>
        <end position="180"/>
    </location>
</feature>
<protein>
    <recommendedName>
        <fullName evidence="9">Prepilin leader peptidase/N-methyltransferase</fullName>
        <ecNumber evidence="9">2.1.1.-</ecNumber>
        <ecNumber evidence="9">3.4.23.43</ecNumber>
    </recommendedName>
</protein>
<dbReference type="EC" id="3.4.23.43" evidence="9"/>
<dbReference type="InterPro" id="IPR010627">
    <property type="entry name" value="Prepilin_pept_A24_N"/>
</dbReference>
<dbReference type="InterPro" id="IPR014032">
    <property type="entry name" value="Peptidase_A24A_bac"/>
</dbReference>
<organism evidence="13 14">
    <name type="scientific">Tatumella punctata</name>
    <dbReference type="NCBI Taxonomy" id="399969"/>
    <lineage>
        <taxon>Bacteria</taxon>
        <taxon>Pseudomonadati</taxon>
        <taxon>Pseudomonadota</taxon>
        <taxon>Gammaproteobacteria</taxon>
        <taxon>Enterobacterales</taxon>
        <taxon>Erwiniaceae</taxon>
        <taxon>Tatumella</taxon>
    </lineage>
</organism>
<keyword evidence="9" id="KW-0489">Methyltransferase</keyword>
<dbReference type="EMBL" id="JBHSUC010000030">
    <property type="protein sequence ID" value="MFC6363475.1"/>
    <property type="molecule type" value="Genomic_DNA"/>
</dbReference>
<keyword evidence="3" id="KW-1003">Cell membrane</keyword>
<keyword evidence="9" id="KW-0808">Transferase</keyword>
<name>A0ABW1VT88_9GAMM</name>
<evidence type="ECO:0000256" key="3">
    <source>
        <dbReference type="ARBA" id="ARBA00022475"/>
    </source>
</evidence>
<comment type="caution">
    <text evidence="13">The sequence shown here is derived from an EMBL/GenBank/DDBJ whole genome shotgun (WGS) entry which is preliminary data.</text>
</comment>
<evidence type="ECO:0000256" key="10">
    <source>
        <dbReference type="SAM" id="Phobius"/>
    </source>
</evidence>
<keyword evidence="6 10" id="KW-1133">Transmembrane helix</keyword>
<dbReference type="EC" id="2.1.1.-" evidence="9"/>
<gene>
    <name evidence="13" type="ORF">ACFP73_15510</name>
</gene>
<evidence type="ECO:0000313" key="14">
    <source>
        <dbReference type="Proteomes" id="UP001596215"/>
    </source>
</evidence>
<keyword evidence="14" id="KW-1185">Reference proteome</keyword>
<evidence type="ECO:0000256" key="5">
    <source>
        <dbReference type="ARBA" id="ARBA00022692"/>
    </source>
</evidence>
<feature type="transmembrane region" description="Helical" evidence="10">
    <location>
        <begin position="242"/>
        <end position="262"/>
    </location>
</feature>
<dbReference type="Gene3D" id="1.20.120.1220">
    <property type="match status" value="1"/>
</dbReference>
<sequence length="266" mass="29527">MMHHRPEIMLLLFAFLFGTIAGSFCGLVSDRYRPWMSFRRQCRIICSPYSECAVCHHRLRWFELLPVISFLVLRSRCRYCRHPLPPRLLLFEAGGGIAGIIAGLALPDILPWFAAVIFSALLSILADIDRRYLLLPDSLVFTVLCSGLLFAACFPALSLDARIAGICAGYSSLLIINYLYRYWRNTEGIGGGDMKLLAALGAWCGWQALAGIIVVATLLALSTLCCQGRLRVSLQKNTPLPLGFYLAIAGWGWFIVSAAFNYSPVL</sequence>
<evidence type="ECO:0000259" key="12">
    <source>
        <dbReference type="Pfam" id="PF06750"/>
    </source>
</evidence>
<keyword evidence="4" id="KW-0997">Cell inner membrane</keyword>
<dbReference type="Pfam" id="PF06750">
    <property type="entry name" value="A24_N_bact"/>
    <property type="match status" value="1"/>
</dbReference>
<comment type="subcellular location">
    <subcellularLocation>
        <location evidence="1">Cell inner membrane</location>
        <topology evidence="1">Multi-pass membrane protein</topology>
    </subcellularLocation>
    <subcellularLocation>
        <location evidence="9">Cell membrane</location>
        <topology evidence="9">Multi-pass membrane protein</topology>
    </subcellularLocation>
</comment>
<accession>A0ABW1VT88</accession>
<comment type="similarity">
    <text evidence="2 8">Belongs to the peptidase A24 family.</text>
</comment>
<dbReference type="Proteomes" id="UP001596215">
    <property type="component" value="Unassembled WGS sequence"/>
</dbReference>
<evidence type="ECO:0000256" key="4">
    <source>
        <dbReference type="ARBA" id="ARBA00022519"/>
    </source>
</evidence>
<keyword evidence="5 9" id="KW-0812">Transmembrane</keyword>
<proteinExistence type="inferred from homology"/>
<feature type="transmembrane region" description="Helical" evidence="10">
    <location>
        <begin position="112"/>
        <end position="128"/>
    </location>
</feature>
<reference evidence="14" key="1">
    <citation type="journal article" date="2019" name="Int. J. Syst. Evol. Microbiol.">
        <title>The Global Catalogue of Microorganisms (GCM) 10K type strain sequencing project: providing services to taxonomists for standard genome sequencing and annotation.</title>
        <authorList>
            <consortium name="The Broad Institute Genomics Platform"/>
            <consortium name="The Broad Institute Genome Sequencing Center for Infectious Disease"/>
            <person name="Wu L."/>
            <person name="Ma J."/>
        </authorList>
    </citation>
    <scope>NUCLEOTIDE SEQUENCE [LARGE SCALE GENOMIC DNA]</scope>
    <source>
        <strain evidence="14">CGMCC 4.1530</strain>
    </source>
</reference>
<evidence type="ECO:0000256" key="9">
    <source>
        <dbReference type="RuleBase" id="RU003794"/>
    </source>
</evidence>
<evidence type="ECO:0000256" key="1">
    <source>
        <dbReference type="ARBA" id="ARBA00004429"/>
    </source>
</evidence>
<keyword evidence="9" id="KW-0511">Multifunctional enzyme</keyword>
<feature type="domain" description="Prepilin peptidase A24 N-terminal" evidence="12">
    <location>
        <begin position="16"/>
        <end position="101"/>
    </location>
</feature>
<comment type="function">
    <text evidence="9">Plays an essential role in type IV pili and type II pseudopili formation by proteolytically removing the leader sequence from substrate proteins and subsequently monomethylating the alpha-amino group of the newly exposed N-terminal phenylalanine.</text>
</comment>
<dbReference type="PANTHER" id="PTHR30487">
    <property type="entry name" value="TYPE 4 PREPILIN-LIKE PROTEINS LEADER PEPTIDE-PROCESSING ENZYME"/>
    <property type="match status" value="1"/>
</dbReference>
<feature type="transmembrane region" description="Helical" evidence="10">
    <location>
        <begin position="140"/>
        <end position="157"/>
    </location>
</feature>
<evidence type="ECO:0000256" key="2">
    <source>
        <dbReference type="ARBA" id="ARBA00005801"/>
    </source>
</evidence>
<dbReference type="Pfam" id="PF01478">
    <property type="entry name" value="Peptidase_A24"/>
    <property type="match status" value="1"/>
</dbReference>
<evidence type="ECO:0000259" key="11">
    <source>
        <dbReference type="Pfam" id="PF01478"/>
    </source>
</evidence>
<dbReference type="InterPro" id="IPR000045">
    <property type="entry name" value="Prepilin_IV_endopep_pep"/>
</dbReference>
<dbReference type="GO" id="GO:0016787">
    <property type="term" value="F:hydrolase activity"/>
    <property type="evidence" value="ECO:0007669"/>
    <property type="project" value="UniProtKB-KW"/>
</dbReference>
<dbReference type="InterPro" id="IPR050882">
    <property type="entry name" value="Prepilin_peptidase/N-MTase"/>
</dbReference>
<keyword evidence="7 10" id="KW-0472">Membrane</keyword>
<feature type="domain" description="Prepilin type IV endopeptidase peptidase" evidence="11">
    <location>
        <begin position="117"/>
        <end position="221"/>
    </location>
</feature>
<evidence type="ECO:0000313" key="13">
    <source>
        <dbReference type="EMBL" id="MFC6363475.1"/>
    </source>
</evidence>
<keyword evidence="9 13" id="KW-0378">Hydrolase</keyword>
<comment type="catalytic activity">
    <reaction evidence="9">
        <text>Typically cleaves a -Gly-|-Phe- bond to release an N-terminal, basic peptide of 5-8 residues from type IV prepilin, and then N-methylates the new N-terminal amino group, the methyl donor being S-adenosyl-L-methionine.</text>
        <dbReference type="EC" id="3.4.23.43"/>
    </reaction>
</comment>